<organism evidence="5 6">
    <name type="scientific">Elasticomyces elasticus</name>
    <dbReference type="NCBI Taxonomy" id="574655"/>
    <lineage>
        <taxon>Eukaryota</taxon>
        <taxon>Fungi</taxon>
        <taxon>Dikarya</taxon>
        <taxon>Ascomycota</taxon>
        <taxon>Pezizomycotina</taxon>
        <taxon>Dothideomycetes</taxon>
        <taxon>Dothideomycetidae</taxon>
        <taxon>Mycosphaerellales</taxon>
        <taxon>Teratosphaeriaceae</taxon>
        <taxon>Elasticomyces</taxon>
    </lineage>
</organism>
<evidence type="ECO:0000313" key="5">
    <source>
        <dbReference type="EMBL" id="KAK5704272.1"/>
    </source>
</evidence>
<dbReference type="GO" id="GO:0003713">
    <property type="term" value="F:transcription coactivator activity"/>
    <property type="evidence" value="ECO:0007669"/>
    <property type="project" value="TreeGrafter"/>
</dbReference>
<evidence type="ECO:0000256" key="2">
    <source>
        <dbReference type="ARBA" id="ARBA00023015"/>
    </source>
</evidence>
<evidence type="ECO:0000256" key="4">
    <source>
        <dbReference type="ARBA" id="ARBA00023242"/>
    </source>
</evidence>
<proteinExistence type="predicted"/>
<dbReference type="Proteomes" id="UP001310594">
    <property type="component" value="Unassembled WGS sequence"/>
</dbReference>
<dbReference type="AlphaFoldDB" id="A0AAN7WE77"/>
<gene>
    <name evidence="5" type="ORF">LTR97_003287</name>
</gene>
<comment type="caution">
    <text evidence="5">The sequence shown here is derived from an EMBL/GenBank/DDBJ whole genome shotgun (WGS) entry which is preliminary data.</text>
</comment>
<dbReference type="GO" id="GO:0006357">
    <property type="term" value="P:regulation of transcription by RNA polymerase II"/>
    <property type="evidence" value="ECO:0007669"/>
    <property type="project" value="TreeGrafter"/>
</dbReference>
<protein>
    <recommendedName>
        <fullName evidence="7">Transcriptional coactivator HFI1/ADA1</fullName>
    </recommendedName>
</protein>
<dbReference type="InterPro" id="IPR024738">
    <property type="entry name" value="Hfi1/Tada1"/>
</dbReference>
<keyword evidence="4" id="KW-0539">Nucleus</keyword>
<sequence length="479" mass="52372">MVFWRNVQSLRNRTNVADKSTSVSVEVGEDEEDEEDEVWWRSLSTSAYHPTTNIMNPADLTLPTISPTLATKTLAAPQLNAQKIVSRVDLEPIYTQLKAALGDGWADYKAAVNSFVFGNLNEAELSWVIQPLLSATPPPSTDLTRSSLSPLQLHNALVVSITANVYRDPPTSEVAPWVVATNKPAAASKNAGGASGANDGAEELRMKRETMNLHTRDRRRIKALKDNNGQPVVTAVNDGLREMLEYRQELAVKEPTDIAPQSGGGLAKNWAHEVRRRYAQPLASETLEFPSQSDIQNRIESICAEQGLSNATQSAVQQRAEVVEQAAEVYLKEMLSNFVAHVRSNAEGCIQTSEYAKQLRKEQSEAERGLVQRSAGGLLPVELEWQANRVPIDAEDMRTAVGLHDNFIRQDHFLRETIALSRQPDLNLGNAQANGIARMVGLINGDAGRNGRTVEADDTDGGAGNSELFDVLDDCLAVG</sequence>
<dbReference type="GO" id="GO:0005634">
    <property type="term" value="C:nucleus"/>
    <property type="evidence" value="ECO:0007669"/>
    <property type="project" value="UniProtKB-SubCell"/>
</dbReference>
<accession>A0AAN7WE77</accession>
<keyword evidence="2" id="KW-0805">Transcription regulation</keyword>
<evidence type="ECO:0000256" key="3">
    <source>
        <dbReference type="ARBA" id="ARBA00023163"/>
    </source>
</evidence>
<name>A0AAN7WE77_9PEZI</name>
<dbReference type="EMBL" id="JAVRQU010000004">
    <property type="protein sequence ID" value="KAK5704272.1"/>
    <property type="molecule type" value="Genomic_DNA"/>
</dbReference>
<dbReference type="GO" id="GO:0000124">
    <property type="term" value="C:SAGA complex"/>
    <property type="evidence" value="ECO:0007669"/>
    <property type="project" value="TreeGrafter"/>
</dbReference>
<dbReference type="PANTHER" id="PTHR21277:SF5">
    <property type="entry name" value="TRANSCRIPTIONAL ADAPTER 1"/>
    <property type="match status" value="1"/>
</dbReference>
<reference evidence="5" key="1">
    <citation type="submission" date="2023-08" db="EMBL/GenBank/DDBJ databases">
        <title>Black Yeasts Isolated from many extreme environments.</title>
        <authorList>
            <person name="Coleine C."/>
            <person name="Stajich J.E."/>
            <person name="Selbmann L."/>
        </authorList>
    </citation>
    <scope>NUCLEOTIDE SEQUENCE</scope>
    <source>
        <strain evidence="5">CCFEE 5810</strain>
    </source>
</reference>
<comment type="subcellular location">
    <subcellularLocation>
        <location evidence="1">Nucleus</location>
    </subcellularLocation>
</comment>
<evidence type="ECO:0000313" key="6">
    <source>
        <dbReference type="Proteomes" id="UP001310594"/>
    </source>
</evidence>
<evidence type="ECO:0008006" key="7">
    <source>
        <dbReference type="Google" id="ProtNLM"/>
    </source>
</evidence>
<dbReference type="Pfam" id="PF12767">
    <property type="entry name" value="SAGA-Tad1"/>
    <property type="match status" value="1"/>
</dbReference>
<dbReference type="PANTHER" id="PTHR21277">
    <property type="entry name" value="TRANSCRIPTIONAL ADAPTER 1"/>
    <property type="match status" value="1"/>
</dbReference>
<keyword evidence="3" id="KW-0804">Transcription</keyword>
<evidence type="ECO:0000256" key="1">
    <source>
        <dbReference type="ARBA" id="ARBA00004123"/>
    </source>
</evidence>